<dbReference type="RefSeq" id="WP_092786225.1">
    <property type="nucleotide sequence ID" value="NZ_FNAP01000007.1"/>
</dbReference>
<protein>
    <submittedName>
        <fullName evidence="3">Leucine carboxyl methyltransferase</fullName>
    </submittedName>
</protein>
<sequence length="280" mass="31961">MDRPLLDKEQVALADVPETMLWTLHNRASEAERPDGVLRDETAIDIYRRIAYDFGRSFGRAEPSHAVRSALFDAELRAFLADHPDGVIVNLGEGLETQRFRVEGQDALWIAVDVPAAMAVRERFIAPDERHLHVPVSVMDRRWFDAVPRGRPVYLTAQGLLMYFEPDEVADLFRDLAQRFPGAWLAFDHIPRWFARKTLRGYRKTPHYQSPAMPWGIDLDEVAPTLRAWVPDLADVRRLSFGLPRGLPRVVFGIVTRLPGLRDKVPGCTRVRFGLDREAS</sequence>
<gene>
    <name evidence="3" type="ORF">SAMN05421720_107193</name>
</gene>
<reference evidence="3 4" key="1">
    <citation type="submission" date="2016-10" db="EMBL/GenBank/DDBJ databases">
        <authorList>
            <person name="de Groot N.N."/>
        </authorList>
    </citation>
    <scope>NUCLEOTIDE SEQUENCE [LARGE SCALE GENOMIC DNA]</scope>
    <source>
        <strain evidence="3 4">ATCC 700224</strain>
    </source>
</reference>
<dbReference type="STRING" id="69960.SAMN05421720_107193"/>
<dbReference type="InterPro" id="IPR029063">
    <property type="entry name" value="SAM-dependent_MTases_sf"/>
</dbReference>
<keyword evidence="1 3" id="KW-0489">Methyltransferase</keyword>
<accession>A0A1G7DHR4</accession>
<dbReference type="Pfam" id="PF04072">
    <property type="entry name" value="LCM"/>
    <property type="match status" value="1"/>
</dbReference>
<proteinExistence type="predicted"/>
<evidence type="ECO:0000256" key="1">
    <source>
        <dbReference type="ARBA" id="ARBA00022603"/>
    </source>
</evidence>
<name>A0A1G7DHR4_9PROT</name>
<keyword evidence="2 3" id="KW-0808">Transferase</keyword>
<dbReference type="PANTHER" id="PTHR43619">
    <property type="entry name" value="S-ADENOSYL-L-METHIONINE-DEPENDENT METHYLTRANSFERASE YKTD-RELATED"/>
    <property type="match status" value="1"/>
</dbReference>
<dbReference type="EMBL" id="FNAP01000007">
    <property type="protein sequence ID" value="SDE50999.1"/>
    <property type="molecule type" value="Genomic_DNA"/>
</dbReference>
<dbReference type="PANTHER" id="PTHR43619:SF2">
    <property type="entry name" value="S-ADENOSYL-L-METHIONINE-DEPENDENT METHYLTRANSFERASES SUPERFAMILY PROTEIN"/>
    <property type="match status" value="1"/>
</dbReference>
<dbReference type="OrthoDB" id="9800233at2"/>
<keyword evidence="4" id="KW-1185">Reference proteome</keyword>
<dbReference type="GO" id="GO:0008168">
    <property type="term" value="F:methyltransferase activity"/>
    <property type="evidence" value="ECO:0007669"/>
    <property type="project" value="UniProtKB-KW"/>
</dbReference>
<evidence type="ECO:0000313" key="4">
    <source>
        <dbReference type="Proteomes" id="UP000199412"/>
    </source>
</evidence>
<dbReference type="AlphaFoldDB" id="A0A1G7DHR4"/>
<dbReference type="GO" id="GO:0032259">
    <property type="term" value="P:methylation"/>
    <property type="evidence" value="ECO:0007669"/>
    <property type="project" value="UniProtKB-KW"/>
</dbReference>
<dbReference type="Proteomes" id="UP000199412">
    <property type="component" value="Unassembled WGS sequence"/>
</dbReference>
<dbReference type="SUPFAM" id="SSF53335">
    <property type="entry name" value="S-adenosyl-L-methionine-dependent methyltransferases"/>
    <property type="match status" value="1"/>
</dbReference>
<evidence type="ECO:0000313" key="3">
    <source>
        <dbReference type="EMBL" id="SDE50999.1"/>
    </source>
</evidence>
<evidence type="ECO:0000256" key="2">
    <source>
        <dbReference type="ARBA" id="ARBA00022679"/>
    </source>
</evidence>
<dbReference type="InterPro" id="IPR007213">
    <property type="entry name" value="Ppm1/Ppm2/Tcmp"/>
</dbReference>
<organism evidence="3 4">
    <name type="scientific">Rhodospira trueperi</name>
    <dbReference type="NCBI Taxonomy" id="69960"/>
    <lineage>
        <taxon>Bacteria</taxon>
        <taxon>Pseudomonadati</taxon>
        <taxon>Pseudomonadota</taxon>
        <taxon>Alphaproteobacteria</taxon>
        <taxon>Rhodospirillales</taxon>
        <taxon>Rhodospirillaceae</taxon>
        <taxon>Rhodospira</taxon>
    </lineage>
</organism>
<dbReference type="Gene3D" id="3.40.50.150">
    <property type="entry name" value="Vaccinia Virus protein VP39"/>
    <property type="match status" value="1"/>
</dbReference>